<evidence type="ECO:0000256" key="1">
    <source>
        <dbReference type="ARBA" id="ARBA00006432"/>
    </source>
</evidence>
<evidence type="ECO:0000256" key="5">
    <source>
        <dbReference type="ARBA" id="ARBA00022990"/>
    </source>
</evidence>
<dbReference type="InterPro" id="IPR025110">
    <property type="entry name" value="AMP-bd_C"/>
</dbReference>
<dbReference type="PANTHER" id="PTHR24095:SF14">
    <property type="entry name" value="ACETYL-COENZYME A SYNTHETASE 1"/>
    <property type="match status" value="1"/>
</dbReference>
<dbReference type="InterPro" id="IPR011904">
    <property type="entry name" value="Ac_CoA_lig"/>
</dbReference>
<feature type="binding site" evidence="6">
    <location>
        <position position="523"/>
    </location>
    <ligand>
        <name>ATP</name>
        <dbReference type="ChEBI" id="CHEBI:30616"/>
    </ligand>
</feature>
<evidence type="ECO:0000259" key="9">
    <source>
        <dbReference type="Pfam" id="PF16177"/>
    </source>
</evidence>
<dbReference type="SUPFAM" id="SSF56801">
    <property type="entry name" value="Acetyl-CoA synthetase-like"/>
    <property type="match status" value="1"/>
</dbReference>
<organism evidence="10 11">
    <name type="scientific">Kineobactrum salinum</name>
    <dbReference type="NCBI Taxonomy" id="2708301"/>
    <lineage>
        <taxon>Bacteria</taxon>
        <taxon>Pseudomonadati</taxon>
        <taxon>Pseudomonadota</taxon>
        <taxon>Gammaproteobacteria</taxon>
        <taxon>Cellvibrionales</taxon>
        <taxon>Halieaceae</taxon>
        <taxon>Kineobactrum</taxon>
    </lineage>
</organism>
<dbReference type="EC" id="6.2.1.1" evidence="6"/>
<dbReference type="NCBIfam" id="TIGR02188">
    <property type="entry name" value="Ac_CoA_lig_AcsA"/>
    <property type="match status" value="1"/>
</dbReference>
<feature type="domain" description="Acetyl-coenzyme A synthetase N-terminal" evidence="9">
    <location>
        <begin position="23"/>
        <end position="79"/>
    </location>
</feature>
<dbReference type="PANTHER" id="PTHR24095">
    <property type="entry name" value="ACETYL-COENZYME A SYNTHETASE"/>
    <property type="match status" value="1"/>
</dbReference>
<dbReference type="RefSeq" id="WP_163494123.1">
    <property type="nucleotide sequence ID" value="NZ_CP048711.1"/>
</dbReference>
<gene>
    <name evidence="10" type="primary">acs</name>
    <name evidence="6" type="synonym">acsA</name>
    <name evidence="10" type="ORF">G3T16_05180</name>
</gene>
<dbReference type="EMBL" id="CP048711">
    <property type="protein sequence ID" value="QIB64874.1"/>
    <property type="molecule type" value="Genomic_DNA"/>
</dbReference>
<evidence type="ECO:0000313" key="10">
    <source>
        <dbReference type="EMBL" id="QIB64874.1"/>
    </source>
</evidence>
<keyword evidence="2 6" id="KW-0436">Ligase</keyword>
<feature type="domain" description="AMP-binding enzyme C-terminal" evidence="8">
    <location>
        <begin position="528"/>
        <end position="606"/>
    </location>
</feature>
<feature type="domain" description="AMP-dependent synthetase/ligase" evidence="7">
    <location>
        <begin position="88"/>
        <end position="465"/>
    </location>
</feature>
<proteinExistence type="inferred from homology"/>
<dbReference type="GO" id="GO:0005524">
    <property type="term" value="F:ATP binding"/>
    <property type="evidence" value="ECO:0007669"/>
    <property type="project" value="UniProtKB-KW"/>
</dbReference>
<evidence type="ECO:0000259" key="8">
    <source>
        <dbReference type="Pfam" id="PF13193"/>
    </source>
</evidence>
<feature type="binding site" evidence="6">
    <location>
        <begin position="408"/>
        <end position="413"/>
    </location>
    <ligand>
        <name>ATP</name>
        <dbReference type="ChEBI" id="CHEBI:30616"/>
    </ligand>
</feature>
<dbReference type="NCBIfam" id="NF001208">
    <property type="entry name" value="PRK00174.1"/>
    <property type="match status" value="1"/>
</dbReference>
<feature type="binding site" evidence="6">
    <location>
        <position position="308"/>
    </location>
    <ligand>
        <name>CoA</name>
        <dbReference type="ChEBI" id="CHEBI:57287"/>
    </ligand>
</feature>
<dbReference type="GO" id="GO:0016208">
    <property type="term" value="F:AMP binding"/>
    <property type="evidence" value="ECO:0007669"/>
    <property type="project" value="InterPro"/>
</dbReference>
<feature type="binding site" evidence="6">
    <location>
        <begin position="384"/>
        <end position="386"/>
    </location>
    <ligand>
        <name>ATP</name>
        <dbReference type="ChEBI" id="CHEBI:30616"/>
    </ligand>
</feature>
<keyword evidence="4 6" id="KW-0067">ATP-binding</keyword>
<sequence>MSEFPIHPVPASFTDAHINAERYAEMYRRSVDDPEGFWSDMAREFLSWEQPWETVVDYDFHKGEAHWFRGGKLNVSYNCIDRHLPLRGSRTALIWEGDDPATDSRHISYAELHEQVCRLANVLKARGVNKGDRVCIYMPMIPEAAYAMLACARIGAIHSVVFGGFSPTAISDRIQDADCQTVITADEGLRGGKTVALKSNVDTALESCPGVHSCIVVRRTGADIGWQEGRDLWYHEATAAAAAQCPPEPMDAEDPLFILYTSGSTGKPKGVLHTTGGYLLQAAMTFKYTFDYREDEVFWCTADVGWVTGHTYIVYGPLANGAATLMFEGVPSYPDAGRWWEIVDKHQVNTFYTAPTAIRSLHAHGDEPVKRSSRASLRLLGSVGEPINPEAWEWYYRTVGDSRCPIVDTWWQTETGAQMITPLPGATALKPGAASMPFFGVQPALLNEDGSEIEGPGSGYLVIKASWPSQIRTIFGDHQRLVDTYFSHYPGYYFTGDGASRDKDGYYWITGRVDDVLNVSGHRMGTAEVESALVLHEDIAEAAVVGFPHDIKGQGIYCFVTPMDNVEASAKLEAELIELCVQEIGAIAKPDVIQWAPGLPKTRSGKIMRRILRKIAENEVDNLGDTSTLADPAVVDHLVANRAGPA</sequence>
<feature type="binding site" evidence="6">
    <location>
        <position position="497"/>
    </location>
    <ligand>
        <name>ATP</name>
        <dbReference type="ChEBI" id="CHEBI:30616"/>
    </ligand>
</feature>
<feature type="binding site" evidence="6">
    <location>
        <position position="534"/>
    </location>
    <ligand>
        <name>Mg(2+)</name>
        <dbReference type="ChEBI" id="CHEBI:18420"/>
    </ligand>
</feature>
<dbReference type="InterPro" id="IPR020845">
    <property type="entry name" value="AMP-binding_CS"/>
</dbReference>
<feature type="binding site" evidence="6">
    <location>
        <position position="539"/>
    </location>
    <ligand>
        <name>Mg(2+)</name>
        <dbReference type="ChEBI" id="CHEBI:18420"/>
    </ligand>
</feature>
<dbReference type="GO" id="GO:0046872">
    <property type="term" value="F:metal ion binding"/>
    <property type="evidence" value="ECO:0007669"/>
    <property type="project" value="UniProtKB-KW"/>
</dbReference>
<keyword evidence="6" id="KW-0479">Metal-binding</keyword>
<keyword evidence="11" id="KW-1185">Reference proteome</keyword>
<dbReference type="Pfam" id="PF00501">
    <property type="entry name" value="AMP-binding"/>
    <property type="match status" value="1"/>
</dbReference>
<dbReference type="Pfam" id="PF16177">
    <property type="entry name" value="ACAS_N"/>
    <property type="match status" value="1"/>
</dbReference>
<dbReference type="GO" id="GO:0019427">
    <property type="term" value="P:acetyl-CoA biosynthetic process from acetate"/>
    <property type="evidence" value="ECO:0007669"/>
    <property type="project" value="UniProtKB-UniRule"/>
</dbReference>
<feature type="modified residue" description="N6-acetyllysine" evidence="6">
    <location>
        <position position="606"/>
    </location>
</feature>
<feature type="binding site" evidence="6">
    <location>
        <position position="512"/>
    </location>
    <ligand>
        <name>ATP</name>
        <dbReference type="ChEBI" id="CHEBI:30616"/>
    </ligand>
</feature>
<dbReference type="FunFam" id="3.40.50.12780:FF:000001">
    <property type="entry name" value="Acetyl-coenzyme A synthetase"/>
    <property type="match status" value="1"/>
</dbReference>
<evidence type="ECO:0000256" key="3">
    <source>
        <dbReference type="ARBA" id="ARBA00022741"/>
    </source>
</evidence>
<dbReference type="KEGG" id="kim:G3T16_05180"/>
<comment type="cofactor">
    <cofactor evidence="6">
        <name>Mg(2+)</name>
        <dbReference type="ChEBI" id="CHEBI:18420"/>
    </cofactor>
</comment>
<comment type="function">
    <text evidence="6">Catalyzes the conversion of acetate into acetyl-CoA (AcCoA), an essential intermediate at the junction of anabolic and catabolic pathways. AcsA undergoes a two-step reaction. In the first half reaction, AcsA combines acetate with ATP to form acetyl-adenylate (AcAMP) intermediate. In the second half reaction, it can then transfer the acetyl group from AcAMP to the sulfhydryl group of CoA, forming the product AcCoA.</text>
</comment>
<dbReference type="AlphaFoldDB" id="A0A6C0U605"/>
<dbReference type="GO" id="GO:0003987">
    <property type="term" value="F:acetate-CoA ligase activity"/>
    <property type="evidence" value="ECO:0007669"/>
    <property type="project" value="UniProtKB-UniRule"/>
</dbReference>
<dbReference type="FunFam" id="3.30.300.30:FF:000004">
    <property type="entry name" value="Acetyl-coenzyme A synthetase"/>
    <property type="match status" value="1"/>
</dbReference>
<protein>
    <recommendedName>
        <fullName evidence="6">Acetyl-coenzyme A synthetase</fullName>
        <shortName evidence="6">AcCoA synthetase</shortName>
        <shortName evidence="6">Acs</shortName>
        <ecNumber evidence="6">6.2.1.1</ecNumber>
    </recommendedName>
    <alternativeName>
        <fullName evidence="6">Acetate--CoA ligase</fullName>
    </alternativeName>
    <alternativeName>
        <fullName evidence="6">Acyl-activating enzyme</fullName>
    </alternativeName>
</protein>
<comment type="catalytic activity">
    <reaction evidence="6">
        <text>acetate + ATP + CoA = acetyl-CoA + AMP + diphosphate</text>
        <dbReference type="Rhea" id="RHEA:23176"/>
        <dbReference type="ChEBI" id="CHEBI:30089"/>
        <dbReference type="ChEBI" id="CHEBI:30616"/>
        <dbReference type="ChEBI" id="CHEBI:33019"/>
        <dbReference type="ChEBI" id="CHEBI:57287"/>
        <dbReference type="ChEBI" id="CHEBI:57288"/>
        <dbReference type="ChEBI" id="CHEBI:456215"/>
        <dbReference type="EC" id="6.2.1.1"/>
    </reaction>
</comment>
<dbReference type="Proteomes" id="UP000477680">
    <property type="component" value="Chromosome"/>
</dbReference>
<name>A0A6C0U605_9GAMM</name>
<keyword evidence="6" id="KW-0460">Magnesium</keyword>
<keyword evidence="3 6" id="KW-0547">Nucleotide-binding</keyword>
<feature type="binding site" evidence="6">
    <location>
        <begin position="190"/>
        <end position="193"/>
    </location>
    <ligand>
        <name>CoA</name>
        <dbReference type="ChEBI" id="CHEBI:57287"/>
    </ligand>
</feature>
<comment type="similarity">
    <text evidence="1 6">Belongs to the ATP-dependent AMP-binding enzyme family.</text>
</comment>
<dbReference type="InterPro" id="IPR032387">
    <property type="entry name" value="ACAS_N"/>
</dbReference>
<dbReference type="Pfam" id="PF13193">
    <property type="entry name" value="AMP-binding_C"/>
    <property type="match status" value="1"/>
</dbReference>
<dbReference type="Gene3D" id="3.40.50.12780">
    <property type="entry name" value="N-terminal domain of ligase-like"/>
    <property type="match status" value="1"/>
</dbReference>
<evidence type="ECO:0000256" key="6">
    <source>
        <dbReference type="HAMAP-Rule" id="MF_01123"/>
    </source>
</evidence>
<dbReference type="PROSITE" id="PS00455">
    <property type="entry name" value="AMP_BINDING"/>
    <property type="match status" value="1"/>
</dbReference>
<dbReference type="GO" id="GO:0005829">
    <property type="term" value="C:cytosol"/>
    <property type="evidence" value="ECO:0007669"/>
    <property type="project" value="TreeGrafter"/>
</dbReference>
<evidence type="ECO:0000256" key="4">
    <source>
        <dbReference type="ARBA" id="ARBA00022840"/>
    </source>
</evidence>
<accession>A0A6C0U605</accession>
<feature type="binding site" evidence="6">
    <location>
        <position position="520"/>
    </location>
    <ligand>
        <name>CoA</name>
        <dbReference type="ChEBI" id="CHEBI:57287"/>
    </ligand>
</feature>
<dbReference type="HAMAP" id="MF_01123">
    <property type="entry name" value="Ac_CoA_synth"/>
    <property type="match status" value="1"/>
</dbReference>
<evidence type="ECO:0000259" key="7">
    <source>
        <dbReference type="Pfam" id="PF00501"/>
    </source>
</evidence>
<dbReference type="InterPro" id="IPR000873">
    <property type="entry name" value="AMP-dep_synth/lig_dom"/>
</dbReference>
<evidence type="ECO:0000256" key="2">
    <source>
        <dbReference type="ARBA" id="ARBA00022598"/>
    </source>
</evidence>
<keyword evidence="5 6" id="KW-0007">Acetylation</keyword>
<dbReference type="Gene3D" id="3.30.300.30">
    <property type="match status" value="1"/>
</dbReference>
<reference evidence="10 11" key="1">
    <citation type="submission" date="2020-02" db="EMBL/GenBank/DDBJ databases">
        <title>Genome sequencing for Kineobactrum sp. M2.</title>
        <authorList>
            <person name="Park S.-J."/>
        </authorList>
    </citation>
    <scope>NUCLEOTIDE SEQUENCE [LARGE SCALE GENOMIC DNA]</scope>
    <source>
        <strain evidence="10 11">M2</strain>
    </source>
</reference>
<comment type="caution">
    <text evidence="6">Lacks conserved residue(s) required for the propagation of feature annotation.</text>
</comment>
<dbReference type="CDD" id="cd05966">
    <property type="entry name" value="ACS"/>
    <property type="match status" value="1"/>
</dbReference>
<dbReference type="InterPro" id="IPR042099">
    <property type="entry name" value="ANL_N_sf"/>
</dbReference>
<dbReference type="InterPro" id="IPR045851">
    <property type="entry name" value="AMP-bd_C_sf"/>
</dbReference>
<comment type="PTM">
    <text evidence="6">Acetylated. Deacetylation by the SIR2-homolog deacetylase activates the enzyme.</text>
</comment>
<evidence type="ECO:0000313" key="11">
    <source>
        <dbReference type="Proteomes" id="UP000477680"/>
    </source>
</evidence>
<feature type="binding site" evidence="6">
    <location>
        <position position="536"/>
    </location>
    <ligand>
        <name>Mg(2+)</name>
        <dbReference type="ChEBI" id="CHEBI:18420"/>
    </ligand>
</feature>